<keyword evidence="2" id="KW-1185">Reference proteome</keyword>
<dbReference type="EMBL" id="JAJNOR010000004">
    <property type="protein sequence ID" value="MCD2492532.1"/>
    <property type="molecule type" value="Genomic_DNA"/>
</dbReference>
<name>A0AAP2RIA3_9FIRM</name>
<protein>
    <submittedName>
        <fullName evidence="1">Uncharacterized protein</fullName>
    </submittedName>
</protein>
<dbReference type="Proteomes" id="UP001299265">
    <property type="component" value="Unassembled WGS sequence"/>
</dbReference>
<sequence length="158" mass="18671">MSEENKEFDDWDGDYYTEKWIRPCKFYVPTPMPEERWNMEKSKTYSLNGDTFTVINPFSDDDPAYQDHKYIGTRDYETYILDKPLIEKIQEELIGSIICPDEDLSYFDDLDFDLMDYVDNKSLVFHTSDGKISECWVDAGNDEIIVINKLIISLRKKS</sequence>
<reference evidence="1 2" key="1">
    <citation type="submission" date="2021-11" db="EMBL/GenBank/DDBJ databases">
        <title>Lacrimispora sp. nov. NSJ-141 isolated from human feces.</title>
        <authorList>
            <person name="Abdugheni R."/>
        </authorList>
    </citation>
    <scope>NUCLEOTIDE SEQUENCE [LARGE SCALE GENOMIC DNA]</scope>
    <source>
        <strain evidence="1 2">NSJ-141</strain>
    </source>
</reference>
<gene>
    <name evidence="1" type="ORF">LQE92_07815</name>
</gene>
<dbReference type="RefSeq" id="WP_231062425.1">
    <property type="nucleotide sequence ID" value="NZ_JAJNOR010000004.1"/>
</dbReference>
<evidence type="ECO:0000313" key="2">
    <source>
        <dbReference type="Proteomes" id="UP001299265"/>
    </source>
</evidence>
<accession>A0AAP2RIA3</accession>
<comment type="caution">
    <text evidence="1">The sequence shown here is derived from an EMBL/GenBank/DDBJ whole genome shotgun (WGS) entry which is preliminary data.</text>
</comment>
<organism evidence="1 2">
    <name type="scientific">Lientehia hominis</name>
    <dbReference type="NCBI Taxonomy" id="2897778"/>
    <lineage>
        <taxon>Bacteria</taxon>
        <taxon>Bacillati</taxon>
        <taxon>Bacillota</taxon>
        <taxon>Clostridia</taxon>
        <taxon>Lachnospirales</taxon>
        <taxon>Lachnospiraceae</taxon>
        <taxon>Lientehia</taxon>
    </lineage>
</organism>
<evidence type="ECO:0000313" key="1">
    <source>
        <dbReference type="EMBL" id="MCD2492532.1"/>
    </source>
</evidence>
<dbReference type="AlphaFoldDB" id="A0AAP2RIA3"/>
<proteinExistence type="predicted"/>